<feature type="region of interest" description="Disordered" evidence="2">
    <location>
        <begin position="55"/>
        <end position="74"/>
    </location>
</feature>
<dbReference type="GeneID" id="25559961"/>
<evidence type="ECO:0000313" key="4">
    <source>
        <dbReference type="Proteomes" id="UP000054408"/>
    </source>
</evidence>
<dbReference type="Gene3D" id="1.10.287.1490">
    <property type="match status" value="1"/>
</dbReference>
<feature type="coiled-coil region" evidence="1">
    <location>
        <begin position="196"/>
        <end position="323"/>
    </location>
</feature>
<dbReference type="AlphaFoldDB" id="A0A0L0D3Y8"/>
<keyword evidence="4" id="KW-1185">Reference proteome</keyword>
<feature type="region of interest" description="Disordered" evidence="2">
    <location>
        <begin position="25"/>
        <end position="45"/>
    </location>
</feature>
<reference evidence="3 4" key="1">
    <citation type="submission" date="2010-05" db="EMBL/GenBank/DDBJ databases">
        <title>The Genome Sequence of Thecamonas trahens ATCC 50062.</title>
        <authorList>
            <consortium name="The Broad Institute Genome Sequencing Platform"/>
            <person name="Russ C."/>
            <person name="Cuomo C."/>
            <person name="Shea T."/>
            <person name="Young S.K."/>
            <person name="Zeng Q."/>
            <person name="Koehrsen M."/>
            <person name="Haas B."/>
            <person name="Borodovsky M."/>
            <person name="Guigo R."/>
            <person name="Alvarado L."/>
            <person name="Berlin A."/>
            <person name="Bochicchio J."/>
            <person name="Borenstein D."/>
            <person name="Chapman S."/>
            <person name="Chen Z."/>
            <person name="Freedman E."/>
            <person name="Gellesch M."/>
            <person name="Goldberg J."/>
            <person name="Griggs A."/>
            <person name="Gujja S."/>
            <person name="Heilman E."/>
            <person name="Heiman D."/>
            <person name="Hepburn T."/>
            <person name="Howarth C."/>
            <person name="Jen D."/>
            <person name="Larson L."/>
            <person name="Mehta T."/>
            <person name="Park D."/>
            <person name="Pearson M."/>
            <person name="Roberts A."/>
            <person name="Saif S."/>
            <person name="Shenoy N."/>
            <person name="Sisk P."/>
            <person name="Stolte C."/>
            <person name="Sykes S."/>
            <person name="Thomson T."/>
            <person name="Walk T."/>
            <person name="White J."/>
            <person name="Yandava C."/>
            <person name="Burger G."/>
            <person name="Gray M.W."/>
            <person name="Holland P.W.H."/>
            <person name="King N."/>
            <person name="Lang F.B.F."/>
            <person name="Roger A.J."/>
            <person name="Ruiz-Trillo I."/>
            <person name="Lander E."/>
            <person name="Nusbaum C."/>
        </authorList>
    </citation>
    <scope>NUCLEOTIDE SEQUENCE [LARGE SCALE GENOMIC DNA]</scope>
    <source>
        <strain evidence="3 4">ATCC 50062</strain>
    </source>
</reference>
<keyword evidence="1" id="KW-0175">Coiled coil</keyword>
<organism evidence="3 4">
    <name type="scientific">Thecamonas trahens ATCC 50062</name>
    <dbReference type="NCBI Taxonomy" id="461836"/>
    <lineage>
        <taxon>Eukaryota</taxon>
        <taxon>Apusozoa</taxon>
        <taxon>Apusomonadida</taxon>
        <taxon>Apusomonadidae</taxon>
        <taxon>Thecamonas</taxon>
    </lineage>
</organism>
<protein>
    <submittedName>
        <fullName evidence="3">Uncharacterized protein</fullName>
    </submittedName>
</protein>
<dbReference type="Proteomes" id="UP000054408">
    <property type="component" value="Unassembled WGS sequence"/>
</dbReference>
<dbReference type="RefSeq" id="XP_013763003.1">
    <property type="nucleotide sequence ID" value="XM_013907549.1"/>
</dbReference>
<gene>
    <name evidence="3" type="ORF">AMSG_00141</name>
</gene>
<evidence type="ECO:0000256" key="2">
    <source>
        <dbReference type="SAM" id="MobiDB-lite"/>
    </source>
</evidence>
<dbReference type="EMBL" id="GL349433">
    <property type="protein sequence ID" value="KNC46023.1"/>
    <property type="molecule type" value="Genomic_DNA"/>
</dbReference>
<sequence length="342" mass="35732">MRQAATRSSVLEQVEHARAVRAQLAGSVGATAVPNASPRRSYPYASSTTSWAPLQSYGGPPAPAPAHSFARGSHFGRSPGHGALRASLAALHAAADAASDAAAAAETAAESAELESSLQRAVADGGGESAAAAQHGLSDADAAVDLAELAVPGPIYHPPASPSLGASRMRWSRAQSSPRHTRLLSSEVEPAALVELADMRASNDVLRRKVSELTATNNALEDEVRTLALAAQDREYYKDALEGAERQLRDAIGGIEAWKKEVAAFKALHPDMDSVLALQKANTAAQVRIAELEAALDASSKTNSSLQAALDEAEAKVAEHRAANPVSTVLHLTQRLREQLES</sequence>
<name>A0A0L0D3Y8_THETB</name>
<proteinExistence type="predicted"/>
<accession>A0A0L0D3Y8</accession>
<evidence type="ECO:0000313" key="3">
    <source>
        <dbReference type="EMBL" id="KNC46023.1"/>
    </source>
</evidence>
<evidence type="ECO:0000256" key="1">
    <source>
        <dbReference type="SAM" id="Coils"/>
    </source>
</evidence>